<evidence type="ECO:0000313" key="4">
    <source>
        <dbReference type="Proteomes" id="UP000292958"/>
    </source>
</evidence>
<dbReference type="EMBL" id="SHKW01000001">
    <property type="protein sequence ID" value="RZU39992.1"/>
    <property type="molecule type" value="Genomic_DNA"/>
</dbReference>
<keyword evidence="4" id="KW-1185">Reference proteome</keyword>
<feature type="signal peptide" evidence="2">
    <location>
        <begin position="1"/>
        <end position="32"/>
    </location>
</feature>
<evidence type="ECO:0000256" key="1">
    <source>
        <dbReference type="SAM" id="MobiDB-lite"/>
    </source>
</evidence>
<name>A0A4Q7YQF8_9BACT</name>
<dbReference type="RefSeq" id="WP_242617784.1">
    <property type="nucleotide sequence ID" value="NZ_SHKW01000001.1"/>
</dbReference>
<dbReference type="AlphaFoldDB" id="A0A4Q7YQF8"/>
<reference evidence="3 4" key="1">
    <citation type="submission" date="2019-02" db="EMBL/GenBank/DDBJ databases">
        <title>Genomic Encyclopedia of Archaeal and Bacterial Type Strains, Phase II (KMG-II): from individual species to whole genera.</title>
        <authorList>
            <person name="Goeker M."/>
        </authorList>
    </citation>
    <scope>NUCLEOTIDE SEQUENCE [LARGE SCALE GENOMIC DNA]</scope>
    <source>
        <strain evidence="3 4">DSM 18101</strain>
    </source>
</reference>
<dbReference type="PANTHER" id="PTHR47199">
    <property type="entry name" value="PHOTOSYSTEM II STABILITY/ASSEMBLY FACTOR HCF136, CHLOROPLASTIC"/>
    <property type="match status" value="1"/>
</dbReference>
<proteinExistence type="predicted"/>
<keyword evidence="2" id="KW-0732">Signal</keyword>
<dbReference type="InterPro" id="IPR015943">
    <property type="entry name" value="WD40/YVTN_repeat-like_dom_sf"/>
</dbReference>
<gene>
    <name evidence="3" type="ORF">BDD14_1405</name>
</gene>
<dbReference type="SUPFAM" id="SSF110296">
    <property type="entry name" value="Oligoxyloglucan reducing end-specific cellobiohydrolase"/>
    <property type="match status" value="1"/>
</dbReference>
<dbReference type="Proteomes" id="UP000292958">
    <property type="component" value="Unassembled WGS sequence"/>
</dbReference>
<sequence>MQPFIVVLPAILSLMPFWIVLTAALLTTTAHAQWQIQDSHTTASFRGIHNVGNGVVWASGTEGTVLRTTDEGTTWQRCTTPPEAEKLDFRGIQAFDQNTAIVMSSGQGNLSRLYKTTDACKTWKLLFTNPDKEGFWDAIKFPNPKLGFILGDPITRAFNYAKPRRRKFTGFALLYTEDGGDHFLYRTSFGNEADISTQGAFAASNSSLFIGWPGVWFGTGGKAGAKIYLNVFQQHIGFPDDRIELGSGEWRSINWPVPLAKGDAAGIFSVSFKRSELVSRDSLNVGTGPVFETYGIAVGGDYKKPEEHSETAAFTIDGGQHWTASQTPPHGYRSSVAYDSTTETWITVGPNGTDISRDDGKNWSTLKPSAQDAPDTDKNWNALSLPFVVGPKGRIGKLRPEALAH</sequence>
<protein>
    <submittedName>
        <fullName evidence="3">Photosystem II stability/assembly factor-like uncharacterized protein</fullName>
    </submittedName>
</protein>
<organism evidence="3 4">
    <name type="scientific">Edaphobacter modestus</name>
    <dbReference type="NCBI Taxonomy" id="388466"/>
    <lineage>
        <taxon>Bacteria</taxon>
        <taxon>Pseudomonadati</taxon>
        <taxon>Acidobacteriota</taxon>
        <taxon>Terriglobia</taxon>
        <taxon>Terriglobales</taxon>
        <taxon>Acidobacteriaceae</taxon>
        <taxon>Edaphobacter</taxon>
    </lineage>
</organism>
<evidence type="ECO:0000313" key="3">
    <source>
        <dbReference type="EMBL" id="RZU39992.1"/>
    </source>
</evidence>
<evidence type="ECO:0000256" key="2">
    <source>
        <dbReference type="SAM" id="SignalP"/>
    </source>
</evidence>
<feature type="region of interest" description="Disordered" evidence="1">
    <location>
        <begin position="349"/>
        <end position="378"/>
    </location>
</feature>
<accession>A0A4Q7YQF8</accession>
<dbReference type="PANTHER" id="PTHR47199:SF2">
    <property type="entry name" value="PHOTOSYSTEM II STABILITY_ASSEMBLY FACTOR HCF136, CHLOROPLASTIC"/>
    <property type="match status" value="1"/>
</dbReference>
<feature type="chain" id="PRO_5020286810" evidence="2">
    <location>
        <begin position="33"/>
        <end position="405"/>
    </location>
</feature>
<dbReference type="Gene3D" id="2.130.10.10">
    <property type="entry name" value="YVTN repeat-like/Quinoprotein amine dehydrogenase"/>
    <property type="match status" value="2"/>
</dbReference>
<comment type="caution">
    <text evidence="3">The sequence shown here is derived from an EMBL/GenBank/DDBJ whole genome shotgun (WGS) entry which is preliminary data.</text>
</comment>